<dbReference type="PANTHER" id="PTHR12461:SF99">
    <property type="entry name" value="BIFUNCTIONAL PEPTIDASE AND (3S)-LYSYL HYDROXYLASE JMJD7"/>
    <property type="match status" value="1"/>
</dbReference>
<dbReference type="SUPFAM" id="SSF51197">
    <property type="entry name" value="Clavaminate synthase-like"/>
    <property type="match status" value="1"/>
</dbReference>
<gene>
    <name evidence="3" type="ORF">B0A54_11495</name>
    <name evidence="2" type="ORF">LTR91_010691</name>
</gene>
<dbReference type="STRING" id="329885.A0A4U0UP79"/>
<sequence>MADPLTNLIRTYHELNAAVVDELDEQPSALEFMRHVAANRPFVVPRAIRDWPAFQKWDANYLRHLMGREEVKVAITSLGNADAVVESKEDDSLVFVEPYEVFEPFGEFLDSIQRSSSSTTEVGHVKYAQTQNDNLRHEYASLLPDVPTDIPFARIALGQNADAINLWIGDDRSTTALHKDNYENIYCQIRGEKDFVLLSPVEMPCVNEQLLARGRYAPVPPAADAATTFYDGGKYDDSGVEALEVQLDSDAERVPVATWDPDEPEKRTTAWSSLAKPLRVTLREGDMLYLPCFWYHKVSQRVGDEGFVCAVNYWYDCSFEGSSFASHSFVRDVYLAEQRRPEYPELKVGGETEGG</sequence>
<dbReference type="EMBL" id="NAJP01000051">
    <property type="protein sequence ID" value="TKA37537.1"/>
    <property type="molecule type" value="Genomic_DNA"/>
</dbReference>
<dbReference type="InterPro" id="IPR014710">
    <property type="entry name" value="RmlC-like_jellyroll"/>
</dbReference>
<evidence type="ECO:0000313" key="4">
    <source>
        <dbReference type="Proteomes" id="UP000310066"/>
    </source>
</evidence>
<dbReference type="Pfam" id="PF13621">
    <property type="entry name" value="Cupin_8"/>
    <property type="match status" value="1"/>
</dbReference>
<dbReference type="InterPro" id="IPR041667">
    <property type="entry name" value="Cupin_8"/>
</dbReference>
<evidence type="ECO:0000313" key="3">
    <source>
        <dbReference type="EMBL" id="TKA37537.1"/>
    </source>
</evidence>
<organism evidence="3 4">
    <name type="scientific">Friedmanniomyces endolithicus</name>
    <dbReference type="NCBI Taxonomy" id="329885"/>
    <lineage>
        <taxon>Eukaryota</taxon>
        <taxon>Fungi</taxon>
        <taxon>Dikarya</taxon>
        <taxon>Ascomycota</taxon>
        <taxon>Pezizomycotina</taxon>
        <taxon>Dothideomycetes</taxon>
        <taxon>Dothideomycetidae</taxon>
        <taxon>Mycosphaerellales</taxon>
        <taxon>Teratosphaeriaceae</taxon>
        <taxon>Friedmanniomyces</taxon>
    </lineage>
</organism>
<proteinExistence type="predicted"/>
<dbReference type="EMBL" id="JAUJLE010000094">
    <property type="protein sequence ID" value="KAK0984968.1"/>
    <property type="molecule type" value="Genomic_DNA"/>
</dbReference>
<keyword evidence="5" id="KW-1185">Reference proteome</keyword>
<dbReference type="Gene3D" id="2.60.120.10">
    <property type="entry name" value="Jelly Rolls"/>
    <property type="match status" value="1"/>
</dbReference>
<accession>A0A4U0UP79</accession>
<comment type="caution">
    <text evidence="3">The sequence shown here is derived from an EMBL/GenBank/DDBJ whole genome shotgun (WGS) entry which is preliminary data.</text>
</comment>
<reference evidence="2" key="2">
    <citation type="submission" date="2023-06" db="EMBL/GenBank/DDBJ databases">
        <title>Black Yeasts Isolated from many extreme environments.</title>
        <authorList>
            <person name="Coleine C."/>
            <person name="Stajich J.E."/>
            <person name="Selbmann L."/>
        </authorList>
    </citation>
    <scope>NUCLEOTIDE SEQUENCE</scope>
    <source>
        <strain evidence="2">CCFEE 5200</strain>
    </source>
</reference>
<dbReference type="OrthoDB" id="415358at2759"/>
<feature type="domain" description="JmjC" evidence="1">
    <location>
        <begin position="132"/>
        <end position="330"/>
    </location>
</feature>
<evidence type="ECO:0000313" key="2">
    <source>
        <dbReference type="EMBL" id="KAK0984968.1"/>
    </source>
</evidence>
<dbReference type="SMART" id="SM00558">
    <property type="entry name" value="JmjC"/>
    <property type="match status" value="1"/>
</dbReference>
<dbReference type="PANTHER" id="PTHR12461">
    <property type="entry name" value="HYPOXIA-INDUCIBLE FACTOR 1 ALPHA INHIBITOR-RELATED"/>
    <property type="match status" value="1"/>
</dbReference>
<dbReference type="Proteomes" id="UP000310066">
    <property type="component" value="Unassembled WGS sequence"/>
</dbReference>
<protein>
    <recommendedName>
        <fullName evidence="1">JmjC domain-containing protein</fullName>
    </recommendedName>
</protein>
<reference evidence="3 4" key="1">
    <citation type="submission" date="2017-03" db="EMBL/GenBank/DDBJ databases">
        <title>Genomes of endolithic fungi from Antarctica.</title>
        <authorList>
            <person name="Coleine C."/>
            <person name="Masonjones S."/>
            <person name="Stajich J.E."/>
        </authorList>
    </citation>
    <scope>NUCLEOTIDE SEQUENCE [LARGE SCALE GENOMIC DNA]</scope>
    <source>
        <strain evidence="3 4">CCFEE 5311</strain>
    </source>
</reference>
<dbReference type="InterPro" id="IPR003347">
    <property type="entry name" value="JmjC_dom"/>
</dbReference>
<evidence type="ECO:0000259" key="1">
    <source>
        <dbReference type="PROSITE" id="PS51184"/>
    </source>
</evidence>
<dbReference type="PROSITE" id="PS51184">
    <property type="entry name" value="JMJC"/>
    <property type="match status" value="1"/>
</dbReference>
<evidence type="ECO:0000313" key="5">
    <source>
        <dbReference type="Proteomes" id="UP001175353"/>
    </source>
</evidence>
<name>A0A4U0UP79_9PEZI</name>
<dbReference type="AlphaFoldDB" id="A0A4U0UP79"/>
<dbReference type="Proteomes" id="UP001175353">
    <property type="component" value="Unassembled WGS sequence"/>
</dbReference>